<reference evidence="1" key="1">
    <citation type="submission" date="2021-02" db="EMBL/GenBank/DDBJ databases">
        <title>First Annotated Genome of the Yellow-green Alga Tribonema minus.</title>
        <authorList>
            <person name="Mahan K.M."/>
        </authorList>
    </citation>
    <scope>NUCLEOTIDE SEQUENCE</scope>
    <source>
        <strain evidence="1">UTEX B ZZ1240</strain>
    </source>
</reference>
<dbReference type="AlphaFoldDB" id="A0A836C9W4"/>
<gene>
    <name evidence="1" type="ORF">JKP88DRAFT_248919</name>
</gene>
<proteinExistence type="predicted"/>
<dbReference type="EMBL" id="JAFCMP010000527">
    <property type="protein sequence ID" value="KAG5177233.1"/>
    <property type="molecule type" value="Genomic_DNA"/>
</dbReference>
<sequence>MSVPSELSFPKLRSAAVAAVSTTYKCTPSNSGSTWQPGNILQFDIPTGIRSQHLDPAQTWLYFEVTSTIAGGTSPGWQAKPWSFIKQLQVFSSAGSQLLETTGEYGALFDILRTVGSTEDHAKYSDSITMNIDPTRPRQARAMVPDAAGMMKYAIPLSSILGLQTAGQMFIPTHALSSPLRIELTLQSAGAALACSGGTVTGATYSVSNPYISCGLITVSDICQQQLTQMVNQSSGGAYTFNAEIWRNYRNVHAANQLTNSILIPARFSSLKALLTVFRESAVLEDVTKYSQDFIRSYLKNYQVKVGSSYVNPQPVDCSGNGVPAFMELKKVFCGLTNQSQPTLITLADWVKDTSTAPTTTSNGGAFMVGVELEPFSNNRLLSGTSTVGTNMFLDLTFAPNAGNGEAVPALTIDSFVQADALFTIGGGQMTVRSADRVNSTDSVGNYEVFLPYFPDADYACTVQCVAANLTANVGYSLQLKSPAITRALTTGQDDGWYTVCVLNGAEISTLGTLYFSRAPKSIRLMQMNNYIVNVSSLDRISGDQKAFTVKLPLMPDGNYECEVVAQIYGVVRGELQFRCPQLARSMTSRKAQPGYPWVTVLTFVQGTNEVAKGSVQFTGAPSIMDVQLFQSTTDLPFPNASLNYDKSFTMHFKRIEQNKKRA</sequence>
<evidence type="ECO:0000313" key="2">
    <source>
        <dbReference type="Proteomes" id="UP000664859"/>
    </source>
</evidence>
<comment type="caution">
    <text evidence="1">The sequence shown here is derived from an EMBL/GenBank/DDBJ whole genome shotgun (WGS) entry which is preliminary data.</text>
</comment>
<keyword evidence="2" id="KW-1185">Reference proteome</keyword>
<dbReference type="Proteomes" id="UP000664859">
    <property type="component" value="Unassembled WGS sequence"/>
</dbReference>
<accession>A0A836C9W4</accession>
<organism evidence="1 2">
    <name type="scientific">Tribonema minus</name>
    <dbReference type="NCBI Taxonomy" id="303371"/>
    <lineage>
        <taxon>Eukaryota</taxon>
        <taxon>Sar</taxon>
        <taxon>Stramenopiles</taxon>
        <taxon>Ochrophyta</taxon>
        <taxon>PX clade</taxon>
        <taxon>Xanthophyceae</taxon>
        <taxon>Tribonematales</taxon>
        <taxon>Tribonemataceae</taxon>
        <taxon>Tribonema</taxon>
    </lineage>
</organism>
<evidence type="ECO:0000313" key="1">
    <source>
        <dbReference type="EMBL" id="KAG5177233.1"/>
    </source>
</evidence>
<protein>
    <submittedName>
        <fullName evidence="1">Uncharacterized protein</fullName>
    </submittedName>
</protein>
<name>A0A836C9W4_9STRA</name>